<dbReference type="EMBL" id="CACVBM020001075">
    <property type="protein sequence ID" value="CAA7029060.1"/>
    <property type="molecule type" value="Genomic_DNA"/>
</dbReference>
<evidence type="ECO:0000259" key="1">
    <source>
        <dbReference type="Pfam" id="PF23247"/>
    </source>
</evidence>
<proteinExistence type="predicted"/>
<evidence type="ECO:0000313" key="3">
    <source>
        <dbReference type="Proteomes" id="UP000467841"/>
    </source>
</evidence>
<protein>
    <recommendedName>
        <fullName evidence="1">Disease resistance protein At4g27190-like leucine-rich repeats domain-containing protein</fullName>
    </recommendedName>
</protein>
<accession>A0A6D2IRC8</accession>
<dbReference type="Gene3D" id="3.80.10.10">
    <property type="entry name" value="Ribonuclease Inhibitor"/>
    <property type="match status" value="1"/>
</dbReference>
<gene>
    <name evidence="2" type="ORF">MERR_LOCUS16295</name>
</gene>
<dbReference type="AlphaFoldDB" id="A0A6D2IRC8"/>
<name>A0A6D2IRC8_9BRAS</name>
<keyword evidence="3" id="KW-1185">Reference proteome</keyword>
<dbReference type="InterPro" id="IPR032675">
    <property type="entry name" value="LRR_dom_sf"/>
</dbReference>
<reference evidence="2" key="1">
    <citation type="submission" date="2020-01" db="EMBL/GenBank/DDBJ databases">
        <authorList>
            <person name="Mishra B."/>
        </authorList>
    </citation>
    <scope>NUCLEOTIDE SEQUENCE [LARGE SCALE GENOMIC DNA]</scope>
</reference>
<dbReference type="Proteomes" id="UP000467841">
    <property type="component" value="Unassembled WGS sequence"/>
</dbReference>
<dbReference type="Pfam" id="PF23247">
    <property type="entry name" value="LRR_RPS2"/>
    <property type="match status" value="1"/>
</dbReference>
<evidence type="ECO:0000313" key="2">
    <source>
        <dbReference type="EMBL" id="CAA7029060.1"/>
    </source>
</evidence>
<dbReference type="InterPro" id="IPR057135">
    <property type="entry name" value="At4g27190-like_LRR"/>
</dbReference>
<dbReference type="SUPFAM" id="SSF52058">
    <property type="entry name" value="L domain-like"/>
    <property type="match status" value="1"/>
</dbReference>
<sequence>MVEINIERRTSSWNKIPTTSGFPNLSTVILSRCGGLKDLTWLLYAPNLTDLLVEASIQIEDIISKEKAENIFTEEEGGTIIPFQRLEYFRLNHLPKLKSIYWSPLPFPRLSKFRIKRCPNLRKLPLDSKSGCSNPGEDLVIHNVEQYWIDKVEWEDEATKERFLPSLQQYLIDEVEREEAKPFIPSLSLFI</sequence>
<organism evidence="2 3">
    <name type="scientific">Microthlaspi erraticum</name>
    <dbReference type="NCBI Taxonomy" id="1685480"/>
    <lineage>
        <taxon>Eukaryota</taxon>
        <taxon>Viridiplantae</taxon>
        <taxon>Streptophyta</taxon>
        <taxon>Embryophyta</taxon>
        <taxon>Tracheophyta</taxon>
        <taxon>Spermatophyta</taxon>
        <taxon>Magnoliopsida</taxon>
        <taxon>eudicotyledons</taxon>
        <taxon>Gunneridae</taxon>
        <taxon>Pentapetalae</taxon>
        <taxon>rosids</taxon>
        <taxon>malvids</taxon>
        <taxon>Brassicales</taxon>
        <taxon>Brassicaceae</taxon>
        <taxon>Coluteocarpeae</taxon>
        <taxon>Microthlaspi</taxon>
    </lineage>
</organism>
<feature type="domain" description="Disease resistance protein At4g27190-like leucine-rich repeats" evidence="1">
    <location>
        <begin position="13"/>
        <end position="124"/>
    </location>
</feature>
<dbReference type="OrthoDB" id="1112588at2759"/>
<comment type="caution">
    <text evidence="2">The sequence shown here is derived from an EMBL/GenBank/DDBJ whole genome shotgun (WGS) entry which is preliminary data.</text>
</comment>